<evidence type="ECO:0000313" key="1">
    <source>
        <dbReference type="EMBL" id="KAK8839681.1"/>
    </source>
</evidence>
<dbReference type="EMBL" id="JAPFFF010000050">
    <property type="protein sequence ID" value="KAK8839681.1"/>
    <property type="molecule type" value="Genomic_DNA"/>
</dbReference>
<protein>
    <submittedName>
        <fullName evidence="1">Uncharacterized protein</fullName>
    </submittedName>
</protein>
<keyword evidence="2" id="KW-1185">Reference proteome</keyword>
<organism evidence="1 2">
    <name type="scientific">Tritrichomonas musculus</name>
    <dbReference type="NCBI Taxonomy" id="1915356"/>
    <lineage>
        <taxon>Eukaryota</taxon>
        <taxon>Metamonada</taxon>
        <taxon>Parabasalia</taxon>
        <taxon>Tritrichomonadida</taxon>
        <taxon>Tritrichomonadidae</taxon>
        <taxon>Tritrichomonas</taxon>
    </lineage>
</organism>
<reference evidence="1 2" key="1">
    <citation type="submission" date="2024-04" db="EMBL/GenBank/DDBJ databases">
        <title>Tritrichomonas musculus Genome.</title>
        <authorList>
            <person name="Alves-Ferreira E."/>
            <person name="Grigg M."/>
            <person name="Lorenzi H."/>
            <person name="Galac M."/>
        </authorList>
    </citation>
    <scope>NUCLEOTIDE SEQUENCE [LARGE SCALE GENOMIC DNA]</scope>
    <source>
        <strain evidence="1 2">EAF2021</strain>
    </source>
</reference>
<comment type="caution">
    <text evidence="1">The sequence shown here is derived from an EMBL/GenBank/DDBJ whole genome shotgun (WGS) entry which is preliminary data.</text>
</comment>
<dbReference type="Proteomes" id="UP001470230">
    <property type="component" value="Unassembled WGS sequence"/>
</dbReference>
<proteinExistence type="predicted"/>
<name>A0ABR2H0J8_9EUKA</name>
<gene>
    <name evidence="1" type="ORF">M9Y10_031384</name>
</gene>
<evidence type="ECO:0000313" key="2">
    <source>
        <dbReference type="Proteomes" id="UP001470230"/>
    </source>
</evidence>
<accession>A0ABR2H0J8</accession>
<sequence length="136" mass="16210">MYNLAHIHIYDDPIKQDINKSIDLLIKSLNAFRHSFFLLCIALVKKHGFDVEIIRQEIEMKTTKKSNLSAEVCSLIYFFQDYKSEYEKFYKLYQNMEWLYDEKCDPILLSDLGKQDESSIIPKYPNAKDITSEFYE</sequence>